<sequence>MHCTAEHGSESMARIALYSHDTMGLGHLRRNQLIAQTLAASSLDASILTIAGVHEAGLFAMPPGVDRLTLPAYRKDQGGGYAPRSLRLGTAALTALRAQVMGAALESFEPDLLIVDNVPRGALEELNPVLERLKARGRTRCVLGLRDILDSPERVRKEWRRRMNISAIRKYYDAVWIYGDQAVYDATREYALPPDIAEKTRFTGYLDPTLRLGRADAELHPSLPERFAEQPFTLCVVGGGQDGRAIGEAFVQAQLPPGERGVLVTGPFLPPEDRRRIAALAAHNPRMSVLGLLTEPMRLIQGACRVIAMGGYNSVMEILSLGKSALVVPRDRPRLEQRIRAERLRHLGLLDLLGSEELDPRSLSRWMHADARAPHASVHPRAQIDLLGLDRVRILAGELLGRATRVPIDPPRPDLRDSGFRHTPRTDYAIAS</sequence>
<dbReference type="Proteomes" id="UP000274556">
    <property type="component" value="Unassembled WGS sequence"/>
</dbReference>
<evidence type="ECO:0000256" key="1">
    <source>
        <dbReference type="SAM" id="MobiDB-lite"/>
    </source>
</evidence>
<dbReference type="InterPro" id="IPR007235">
    <property type="entry name" value="Glyco_trans_28_C"/>
</dbReference>
<dbReference type="GO" id="GO:0016758">
    <property type="term" value="F:hexosyltransferase activity"/>
    <property type="evidence" value="ECO:0007669"/>
    <property type="project" value="InterPro"/>
</dbReference>
<dbReference type="PANTHER" id="PTHR21015:SF28">
    <property type="entry name" value="SLL1722 PROTEIN"/>
    <property type="match status" value="1"/>
</dbReference>
<reference evidence="3 4" key="1">
    <citation type="submission" date="2018-10" db="EMBL/GenBank/DDBJ databases">
        <title>Genomic Encyclopedia of Archaeal and Bacterial Type Strains, Phase II (KMG-II): from individual species to whole genera.</title>
        <authorList>
            <person name="Goeker M."/>
        </authorList>
    </citation>
    <scope>NUCLEOTIDE SEQUENCE [LARGE SCALE GENOMIC DNA]</scope>
    <source>
        <strain evidence="3 4">DSM 235</strain>
    </source>
</reference>
<organism evidence="3 4">
    <name type="scientific">Thiocapsa rosea</name>
    <dbReference type="NCBI Taxonomy" id="69360"/>
    <lineage>
        <taxon>Bacteria</taxon>
        <taxon>Pseudomonadati</taxon>
        <taxon>Pseudomonadota</taxon>
        <taxon>Gammaproteobacteria</taxon>
        <taxon>Chromatiales</taxon>
        <taxon>Chromatiaceae</taxon>
        <taxon>Thiocapsa</taxon>
    </lineage>
</organism>
<dbReference type="Pfam" id="PF04101">
    <property type="entry name" value="Glyco_tran_28_C"/>
    <property type="match status" value="1"/>
</dbReference>
<evidence type="ECO:0000313" key="3">
    <source>
        <dbReference type="EMBL" id="RKT46155.1"/>
    </source>
</evidence>
<dbReference type="EMBL" id="RBXL01000001">
    <property type="protein sequence ID" value="RKT46155.1"/>
    <property type="molecule type" value="Genomic_DNA"/>
</dbReference>
<name>A0A495VCK2_9GAMM</name>
<comment type="caution">
    <text evidence="3">The sequence shown here is derived from an EMBL/GenBank/DDBJ whole genome shotgun (WGS) entry which is preliminary data.</text>
</comment>
<feature type="compositionally biased region" description="Basic and acidic residues" evidence="1">
    <location>
        <begin position="411"/>
        <end position="420"/>
    </location>
</feature>
<keyword evidence="3" id="KW-0808">Transferase</keyword>
<feature type="region of interest" description="Disordered" evidence="1">
    <location>
        <begin position="408"/>
        <end position="432"/>
    </location>
</feature>
<protein>
    <submittedName>
        <fullName evidence="3">Putative glycosyltransferase</fullName>
    </submittedName>
</protein>
<dbReference type="SUPFAM" id="SSF53756">
    <property type="entry name" value="UDP-Glycosyltransferase/glycogen phosphorylase"/>
    <property type="match status" value="1"/>
</dbReference>
<proteinExistence type="predicted"/>
<keyword evidence="4" id="KW-1185">Reference proteome</keyword>
<gene>
    <name evidence="3" type="ORF">BDD21_3654</name>
</gene>
<accession>A0A495VCK2</accession>
<evidence type="ECO:0000313" key="4">
    <source>
        <dbReference type="Proteomes" id="UP000274556"/>
    </source>
</evidence>
<evidence type="ECO:0000259" key="2">
    <source>
        <dbReference type="Pfam" id="PF04101"/>
    </source>
</evidence>
<feature type="domain" description="Glycosyl transferase family 28 C-terminal" evidence="2">
    <location>
        <begin position="233"/>
        <end position="365"/>
    </location>
</feature>
<dbReference type="Gene3D" id="3.40.50.2000">
    <property type="entry name" value="Glycogen Phosphorylase B"/>
    <property type="match status" value="1"/>
</dbReference>
<dbReference type="AlphaFoldDB" id="A0A495VCK2"/>
<dbReference type="PANTHER" id="PTHR21015">
    <property type="entry name" value="UDP-N-ACETYLGLUCOSAMINE--N-ACETYLMURAMYL-(PENTAPEPTIDE) PYROPHOSPHORYL-UNDECAPRENOL N-ACETYLGLUCOSAMINE TRANSFERASE 1"/>
    <property type="match status" value="1"/>
</dbReference>